<dbReference type="InterPro" id="IPR056834">
    <property type="entry name" value="ARM_TT21_C"/>
</dbReference>
<dbReference type="GO" id="GO:0030991">
    <property type="term" value="C:intraciliary transport particle A"/>
    <property type="evidence" value="ECO:0007669"/>
    <property type="project" value="TreeGrafter"/>
</dbReference>
<feature type="domain" description="Tetratricopeptide repeat protein 21A/21B C-terminal ARM" evidence="1">
    <location>
        <begin position="72"/>
        <end position="197"/>
    </location>
</feature>
<sequence>MFKAETAIYLMVEICLNPDKRTLGSQAYFEEPSDVMVGGSSGTVIVGSRSTESNEAKIRESPSVRGIEGLETARNLLKEIRLVKQPTRYAFFTNLLLLATQIKSNIEAALLAFAGLVRDQRDSIACLFGGALCYQALKQSIKSRNQLKRLAKVPWTVDDAEFLEKAWLLLSDIYVESDNTDLSKELLERCLKYNKNVSVTLISCNNVLTMASLIDEADFDACETFKNVPGQWPNAGNHKYYGRGHRTRYVPLGLPDAPIKLRKRGPTNTVI</sequence>
<evidence type="ECO:0000313" key="2">
    <source>
        <dbReference type="EMBL" id="VEL33454.1"/>
    </source>
</evidence>
<name>A0A3S5CSP9_9PLAT</name>
<dbReference type="SUPFAM" id="SSF48452">
    <property type="entry name" value="TPR-like"/>
    <property type="match status" value="1"/>
</dbReference>
<dbReference type="AlphaFoldDB" id="A0A3S5CSP9"/>
<protein>
    <recommendedName>
        <fullName evidence="1">Tetratricopeptide repeat protein 21A/21B C-terminal ARM domain-containing protein</fullName>
    </recommendedName>
</protein>
<dbReference type="InterPro" id="IPR011990">
    <property type="entry name" value="TPR-like_helical_dom_sf"/>
</dbReference>
<dbReference type="InterPro" id="IPR040364">
    <property type="entry name" value="TTC21A/TTC21B"/>
</dbReference>
<dbReference type="PANTHER" id="PTHR14699">
    <property type="entry name" value="STI2 PROTEIN-RELATED"/>
    <property type="match status" value="1"/>
</dbReference>
<dbReference type="GO" id="GO:0035721">
    <property type="term" value="P:intraciliary retrograde transport"/>
    <property type="evidence" value="ECO:0007669"/>
    <property type="project" value="TreeGrafter"/>
</dbReference>
<dbReference type="PANTHER" id="PTHR14699:SF0">
    <property type="entry name" value="TETRATRICOPEPTIDE REPEAT PROTEIN 21 HOMOLOG"/>
    <property type="match status" value="1"/>
</dbReference>
<organism evidence="2 3">
    <name type="scientific">Protopolystoma xenopodis</name>
    <dbReference type="NCBI Taxonomy" id="117903"/>
    <lineage>
        <taxon>Eukaryota</taxon>
        <taxon>Metazoa</taxon>
        <taxon>Spiralia</taxon>
        <taxon>Lophotrochozoa</taxon>
        <taxon>Platyhelminthes</taxon>
        <taxon>Monogenea</taxon>
        <taxon>Polyopisthocotylea</taxon>
        <taxon>Polystomatidea</taxon>
        <taxon>Polystomatidae</taxon>
        <taxon>Protopolystoma</taxon>
    </lineage>
</organism>
<comment type="caution">
    <text evidence="2">The sequence shown here is derived from an EMBL/GenBank/DDBJ whole genome shotgun (WGS) entry which is preliminary data.</text>
</comment>
<accession>A0A3S5CSP9</accession>
<reference evidence="2" key="1">
    <citation type="submission" date="2018-11" db="EMBL/GenBank/DDBJ databases">
        <authorList>
            <consortium name="Pathogen Informatics"/>
        </authorList>
    </citation>
    <scope>NUCLEOTIDE SEQUENCE</scope>
</reference>
<dbReference type="Proteomes" id="UP000784294">
    <property type="component" value="Unassembled WGS sequence"/>
</dbReference>
<evidence type="ECO:0000313" key="3">
    <source>
        <dbReference type="Proteomes" id="UP000784294"/>
    </source>
</evidence>
<proteinExistence type="predicted"/>
<dbReference type="EMBL" id="CAAALY010245797">
    <property type="protein sequence ID" value="VEL33454.1"/>
    <property type="molecule type" value="Genomic_DNA"/>
</dbReference>
<dbReference type="Gene3D" id="1.25.40.10">
    <property type="entry name" value="Tetratricopeptide repeat domain"/>
    <property type="match status" value="1"/>
</dbReference>
<gene>
    <name evidence="2" type="ORF">PXEA_LOCUS26894</name>
</gene>
<dbReference type="GO" id="GO:0005929">
    <property type="term" value="C:cilium"/>
    <property type="evidence" value="ECO:0007669"/>
    <property type="project" value="GOC"/>
</dbReference>
<dbReference type="OrthoDB" id="10259630at2759"/>
<keyword evidence="3" id="KW-1185">Reference proteome</keyword>
<dbReference type="Pfam" id="PF25063">
    <property type="entry name" value="ARM_TT21_C"/>
    <property type="match status" value="1"/>
</dbReference>
<evidence type="ECO:0000259" key="1">
    <source>
        <dbReference type="Pfam" id="PF25063"/>
    </source>
</evidence>
<dbReference type="GO" id="GO:0061512">
    <property type="term" value="P:protein localization to cilium"/>
    <property type="evidence" value="ECO:0007669"/>
    <property type="project" value="TreeGrafter"/>
</dbReference>